<sequence>MSYLIIKKNIERLLKEKNWRVADLENKIGQGRSVTNIFRGTSKNPTIEVLQSIAGAFNIEIQELLLDHDNQDSILNISLLRDTCDKIINELELIHYPIAVRYSNVFALIKEVYEYSSQLSLDKADENFTKWLIQKHYKK</sequence>
<evidence type="ECO:0000313" key="2">
    <source>
        <dbReference type="EMBL" id="BFD45478.1"/>
    </source>
</evidence>
<dbReference type="SMART" id="SM00530">
    <property type="entry name" value="HTH_XRE"/>
    <property type="match status" value="1"/>
</dbReference>
<dbReference type="SUPFAM" id="SSF47413">
    <property type="entry name" value="lambda repressor-like DNA-binding domains"/>
    <property type="match status" value="1"/>
</dbReference>
<evidence type="ECO:0000259" key="1">
    <source>
        <dbReference type="PROSITE" id="PS50943"/>
    </source>
</evidence>
<dbReference type="EMBL" id="AP029170">
    <property type="protein sequence ID" value="BFD45478.1"/>
    <property type="molecule type" value="Genomic_DNA"/>
</dbReference>
<dbReference type="PROSITE" id="PS50943">
    <property type="entry name" value="HTH_CROC1"/>
    <property type="match status" value="1"/>
</dbReference>
<dbReference type="Gene3D" id="1.10.260.40">
    <property type="entry name" value="lambda repressor-like DNA-binding domains"/>
    <property type="match status" value="1"/>
</dbReference>
<protein>
    <recommendedName>
        <fullName evidence="1">HTH cro/C1-type domain-containing protein</fullName>
    </recommendedName>
</protein>
<proteinExistence type="predicted"/>
<reference evidence="2" key="1">
    <citation type="submission" date="2024-01" db="EMBL/GenBank/DDBJ databases">
        <title>Sequencing the genomes of a sandfly, Sergentomyia squamirostris, and its two endosymbionts.</title>
        <authorList>
            <person name="Itokawa K."/>
            <person name="Sanjoba C."/>
        </authorList>
    </citation>
    <scope>NUCLEOTIDE SEQUENCE</scope>
    <source>
        <strain evidence="2">RiSSQ</strain>
    </source>
</reference>
<organism evidence="2">
    <name type="scientific">Candidatus Tisiphia endosymbiont of Sergentomyia squamirostris</name>
    <dbReference type="NCBI Taxonomy" id="3113639"/>
    <lineage>
        <taxon>Bacteria</taxon>
        <taxon>Pseudomonadati</taxon>
        <taxon>Pseudomonadota</taxon>
        <taxon>Alphaproteobacteria</taxon>
        <taxon>Rickettsiales</taxon>
        <taxon>Rickettsiaceae</taxon>
        <taxon>Rickettsieae</taxon>
        <taxon>Candidatus Tisiphia</taxon>
    </lineage>
</organism>
<dbReference type="GO" id="GO:0003677">
    <property type="term" value="F:DNA binding"/>
    <property type="evidence" value="ECO:0007669"/>
    <property type="project" value="InterPro"/>
</dbReference>
<dbReference type="InterPro" id="IPR001387">
    <property type="entry name" value="Cro/C1-type_HTH"/>
</dbReference>
<name>A0AAT9G6R7_9RICK</name>
<dbReference type="CDD" id="cd00093">
    <property type="entry name" value="HTH_XRE"/>
    <property type="match status" value="1"/>
</dbReference>
<dbReference type="InterPro" id="IPR010982">
    <property type="entry name" value="Lambda_DNA-bd_dom_sf"/>
</dbReference>
<dbReference type="Pfam" id="PF13443">
    <property type="entry name" value="HTH_26"/>
    <property type="match status" value="1"/>
</dbReference>
<feature type="domain" description="HTH cro/C1-type" evidence="1">
    <location>
        <begin position="10"/>
        <end position="64"/>
    </location>
</feature>
<accession>A0AAT9G6R7</accession>
<dbReference type="AlphaFoldDB" id="A0AAT9G6R7"/>
<gene>
    <name evidence="2" type="ORF">DMENIID0002_01240</name>
</gene>